<protein>
    <submittedName>
        <fullName evidence="1">Uncharacterized protein</fullName>
    </submittedName>
</protein>
<reference evidence="1 2" key="1">
    <citation type="submission" date="2018-07" db="EMBL/GenBank/DDBJ databases">
        <title>A high quality draft genome assembly of the barn swallow (H. rustica rustica).</title>
        <authorList>
            <person name="Formenti G."/>
            <person name="Chiara M."/>
            <person name="Poveda L."/>
            <person name="Francoijs K.-J."/>
            <person name="Bonisoli-Alquati A."/>
            <person name="Canova L."/>
            <person name="Gianfranceschi L."/>
            <person name="Horner D.S."/>
            <person name="Saino N."/>
        </authorList>
    </citation>
    <scope>NUCLEOTIDE SEQUENCE [LARGE SCALE GENOMIC DNA]</scope>
    <source>
        <strain evidence="1">Chelidonia</strain>
        <tissue evidence="1">Blood</tissue>
    </source>
</reference>
<keyword evidence="2" id="KW-1185">Reference proteome</keyword>
<proteinExistence type="predicted"/>
<name>A0A3M0JVB7_HIRRU</name>
<dbReference type="EMBL" id="QRBI01000123">
    <property type="protein sequence ID" value="RMC04779.1"/>
    <property type="molecule type" value="Genomic_DNA"/>
</dbReference>
<accession>A0A3M0JVB7</accession>
<sequence>MEQVRRTESIWYPELHPELKMRGKCYRPSVLQVNAKCKRECMGCVGLECGLRTALTRFTEVYCDEFDQKRHVLTKNGAAVMGDQQTQQSQSVYCPAVQLTLSELSTSDQLKRPLALTDHINYNGSLAKHREMIIMRISGLTTMMNQTLKCCNIERIVLTSGDQPVELNVSFNLLFLHPVLQLTSVQLGRAFQSSMAMTKLVKQSSASTASLLQASNQNFDPNATEVNGKVDIDFSELQLSCCKKQNCPHGSSKQLTMMAENNSYGNFVKMSTIRGRRAVLNWKCNRKLESQEAKDGLDK</sequence>
<gene>
    <name evidence="1" type="ORF">DUI87_17951</name>
</gene>
<dbReference type="AlphaFoldDB" id="A0A3M0JVB7"/>
<organism evidence="1 2">
    <name type="scientific">Hirundo rustica rustica</name>
    <dbReference type="NCBI Taxonomy" id="333673"/>
    <lineage>
        <taxon>Eukaryota</taxon>
        <taxon>Metazoa</taxon>
        <taxon>Chordata</taxon>
        <taxon>Craniata</taxon>
        <taxon>Vertebrata</taxon>
        <taxon>Euteleostomi</taxon>
        <taxon>Archelosauria</taxon>
        <taxon>Archosauria</taxon>
        <taxon>Dinosauria</taxon>
        <taxon>Saurischia</taxon>
        <taxon>Theropoda</taxon>
        <taxon>Coelurosauria</taxon>
        <taxon>Aves</taxon>
        <taxon>Neognathae</taxon>
        <taxon>Neoaves</taxon>
        <taxon>Telluraves</taxon>
        <taxon>Australaves</taxon>
        <taxon>Passeriformes</taxon>
        <taxon>Sylvioidea</taxon>
        <taxon>Hirundinidae</taxon>
        <taxon>Hirundo</taxon>
    </lineage>
</organism>
<evidence type="ECO:0000313" key="2">
    <source>
        <dbReference type="Proteomes" id="UP000269221"/>
    </source>
</evidence>
<dbReference type="Proteomes" id="UP000269221">
    <property type="component" value="Unassembled WGS sequence"/>
</dbReference>
<comment type="caution">
    <text evidence="1">The sequence shown here is derived from an EMBL/GenBank/DDBJ whole genome shotgun (WGS) entry which is preliminary data.</text>
</comment>
<evidence type="ECO:0000313" key="1">
    <source>
        <dbReference type="EMBL" id="RMC04779.1"/>
    </source>
</evidence>